<organism evidence="2 3">
    <name type="scientific">Solanum tuberosum</name>
    <name type="common">Potato</name>
    <dbReference type="NCBI Taxonomy" id="4113"/>
    <lineage>
        <taxon>Eukaryota</taxon>
        <taxon>Viridiplantae</taxon>
        <taxon>Streptophyta</taxon>
        <taxon>Embryophyta</taxon>
        <taxon>Tracheophyta</taxon>
        <taxon>Spermatophyta</taxon>
        <taxon>Magnoliopsida</taxon>
        <taxon>eudicotyledons</taxon>
        <taxon>Gunneridae</taxon>
        <taxon>Pentapetalae</taxon>
        <taxon>asterids</taxon>
        <taxon>lamiids</taxon>
        <taxon>Solanales</taxon>
        <taxon>Solanaceae</taxon>
        <taxon>Solanoideae</taxon>
        <taxon>Solaneae</taxon>
        <taxon>Solanum</taxon>
    </lineage>
</organism>
<evidence type="ECO:0000313" key="3">
    <source>
        <dbReference type="Proteomes" id="UP000011115"/>
    </source>
</evidence>
<dbReference type="HOGENOM" id="CLU_141927_0_0_1"/>
<dbReference type="InParanoid" id="M1DNX8"/>
<reference evidence="2" key="2">
    <citation type="submission" date="2015-06" db="UniProtKB">
        <authorList>
            <consortium name="EnsemblPlants"/>
        </authorList>
    </citation>
    <scope>IDENTIFICATION</scope>
    <source>
        <strain evidence="2">DM1-3 516 R44</strain>
    </source>
</reference>
<reference evidence="3" key="1">
    <citation type="journal article" date="2011" name="Nature">
        <title>Genome sequence and analysis of the tuber crop potato.</title>
        <authorList>
            <consortium name="The Potato Genome Sequencing Consortium"/>
        </authorList>
    </citation>
    <scope>NUCLEOTIDE SEQUENCE [LARGE SCALE GENOMIC DNA]</scope>
    <source>
        <strain evidence="3">cv. DM1-3 516 R44</strain>
    </source>
</reference>
<dbReference type="AlphaFoldDB" id="M1DNX8"/>
<dbReference type="Proteomes" id="UP000011115">
    <property type="component" value="Unassembled WGS sequence"/>
</dbReference>
<keyword evidence="3" id="KW-1185">Reference proteome</keyword>
<name>M1DNX8_SOLTU</name>
<dbReference type="EnsemblPlants" id="PGSC0003DMT400092025">
    <property type="protein sequence ID" value="PGSC0003DMT400092025"/>
    <property type="gene ID" value="PGSC0003DMG400041596"/>
</dbReference>
<evidence type="ECO:0000256" key="1">
    <source>
        <dbReference type="SAM" id="MobiDB-lite"/>
    </source>
</evidence>
<dbReference type="PaxDb" id="4113-PGSC0003DMT400092025"/>
<dbReference type="Gramene" id="PGSC0003DMT400092025">
    <property type="protein sequence ID" value="PGSC0003DMT400092025"/>
    <property type="gene ID" value="PGSC0003DMG400041596"/>
</dbReference>
<protein>
    <submittedName>
        <fullName evidence="2">Uncharacterized protein</fullName>
    </submittedName>
</protein>
<accession>M1DNX8</accession>
<evidence type="ECO:0000313" key="2">
    <source>
        <dbReference type="EnsemblPlants" id="PGSC0003DMT400092025"/>
    </source>
</evidence>
<feature type="region of interest" description="Disordered" evidence="1">
    <location>
        <begin position="1"/>
        <end position="20"/>
    </location>
</feature>
<sequence>MGGKGKGKRSTSDMKTTLRDPNVPSWDQGFCAVVHVFLENYDVTTPSGYGTVVPPELRANVFICCGVRPIFCDSILFIYLELEVDEGQCKKAMNQTKERIAEWIGDPD</sequence>
<proteinExistence type="predicted"/>